<evidence type="ECO:0000256" key="1">
    <source>
        <dbReference type="SAM" id="SignalP"/>
    </source>
</evidence>
<keyword evidence="1" id="KW-0732">Signal</keyword>
<keyword evidence="4" id="KW-1185">Reference proteome</keyword>
<accession>A0ABS9VD78</accession>
<reference evidence="3" key="1">
    <citation type="submission" date="2022-03" db="EMBL/GenBank/DDBJ databases">
        <title>De novo assembled genomes of Belliella spp. (Cyclobacteriaceae) strains.</title>
        <authorList>
            <person name="Szabo A."/>
            <person name="Korponai K."/>
            <person name="Felfoldi T."/>
        </authorList>
    </citation>
    <scope>NUCLEOTIDE SEQUENCE</scope>
    <source>
        <strain evidence="3">DSM 111903</strain>
    </source>
</reference>
<evidence type="ECO:0000313" key="3">
    <source>
        <dbReference type="EMBL" id="MCH7414386.1"/>
    </source>
</evidence>
<feature type="domain" description="IPT/TIG" evidence="2">
    <location>
        <begin position="142"/>
        <end position="199"/>
    </location>
</feature>
<name>A0ABS9VD78_9BACT</name>
<evidence type="ECO:0000313" key="4">
    <source>
        <dbReference type="Proteomes" id="UP001165430"/>
    </source>
</evidence>
<feature type="signal peptide" evidence="1">
    <location>
        <begin position="1"/>
        <end position="24"/>
    </location>
</feature>
<dbReference type="Gene3D" id="2.120.10.80">
    <property type="entry name" value="Kelch-type beta propeller"/>
    <property type="match status" value="1"/>
</dbReference>
<protein>
    <submittedName>
        <fullName evidence="3">IPT/TIG domain-containing protein</fullName>
    </submittedName>
</protein>
<dbReference type="InterPro" id="IPR002909">
    <property type="entry name" value="IPT_dom"/>
</dbReference>
<dbReference type="Proteomes" id="UP001165430">
    <property type="component" value="Unassembled WGS sequence"/>
</dbReference>
<dbReference type="InterPro" id="IPR015915">
    <property type="entry name" value="Kelch-typ_b-propeller"/>
</dbReference>
<comment type="caution">
    <text evidence="3">The sequence shown here is derived from an EMBL/GenBank/DDBJ whole genome shotgun (WGS) entry which is preliminary data.</text>
</comment>
<dbReference type="Pfam" id="PF01833">
    <property type="entry name" value="TIG"/>
    <property type="match status" value="1"/>
</dbReference>
<feature type="chain" id="PRO_5045798113" evidence="1">
    <location>
        <begin position="25"/>
        <end position="689"/>
    </location>
</feature>
<evidence type="ECO:0000259" key="2">
    <source>
        <dbReference type="Pfam" id="PF01833"/>
    </source>
</evidence>
<gene>
    <name evidence="3" type="ORF">MM213_12880</name>
</gene>
<dbReference type="PROSITE" id="PS51257">
    <property type="entry name" value="PROKAR_LIPOPROTEIN"/>
    <property type="match status" value="1"/>
</dbReference>
<dbReference type="RefSeq" id="WP_241412806.1">
    <property type="nucleotide sequence ID" value="NZ_JAKZGO010000010.1"/>
</dbReference>
<sequence>MKNSSKILALVLSILLLYSCQEEAEIEIDNPQFSVAYIQETSQSGVSLSANVYNSGKVEIIEHGFMITRFPIIPRFDNSEIFSIQGAPSKTFEVKVNHSLEATRDYNVVAYIKTSQGYVYSVPEKFRSEGSDGFIFESIDIKNPIYFGDTITVFGTNLSNLIGNYEINFNGIKANVVAISSEYFKFTLPLISDDPNTINYNFNFKISGKTFNAWFPITFREPELYLQNINTFNFIDTVVIRGKYLGSNIQNIENRMLNGQSSSLEIISNTDSLFSFKLNSSFISTQPTVNLTLRNRRLSNVRLFNLNQTELDPDQEIIGEFKEENSYEITGENFNSNIINGETILVNGNISTDFYPARLPEPNKLYIRPNGMLEGRVNQISIRSMGKESNHSVKFTQTNPDIKTSQPNLNSFNYSIISQQANSFNGFRSRKLLTIENAIFEIDFEAQAIVKKMENWSIFNNLNTIFNLQHNDHELYISTYSQDLFDPKFYKVDLTSNTIKELPSLPIKLYKPRRVFSTSRYLYIEGGQLAENVAVLGQLTNQRWRFDLTNETWEKLTNGNFSSSLIIFEKVNKFNNSPMLVEKENSQIRVMKFEENLEGWVEVKKFQNINTSRIIQDFILIDSDVFTIEEDGAYKLNLNTGEANYFSRANYMYQKQINTNAILIDNSKFVYFTQYGFLGEFDPKYLLNP</sequence>
<dbReference type="SUPFAM" id="SSF117281">
    <property type="entry name" value="Kelch motif"/>
    <property type="match status" value="1"/>
</dbReference>
<organism evidence="3 4">
    <name type="scientific">Belliella alkalica</name>
    <dbReference type="NCBI Taxonomy" id="1730871"/>
    <lineage>
        <taxon>Bacteria</taxon>
        <taxon>Pseudomonadati</taxon>
        <taxon>Bacteroidota</taxon>
        <taxon>Cytophagia</taxon>
        <taxon>Cytophagales</taxon>
        <taxon>Cyclobacteriaceae</taxon>
        <taxon>Belliella</taxon>
    </lineage>
</organism>
<proteinExistence type="predicted"/>
<dbReference type="EMBL" id="JAKZGO010000010">
    <property type="protein sequence ID" value="MCH7414386.1"/>
    <property type="molecule type" value="Genomic_DNA"/>
</dbReference>